<dbReference type="AlphaFoldDB" id="A0A1E3BQ60"/>
<feature type="signal peptide" evidence="2">
    <location>
        <begin position="1"/>
        <end position="21"/>
    </location>
</feature>
<evidence type="ECO:0000313" key="4">
    <source>
        <dbReference type="Proteomes" id="UP000094569"/>
    </source>
</evidence>
<dbReference type="STRING" id="573508.A0A1E3BQ60"/>
<organism evidence="3 4">
    <name type="scientific">Aspergillus cristatus</name>
    <name type="common">Chinese Fuzhuan brick tea-fermentation fungus</name>
    <name type="synonym">Eurotium cristatum</name>
    <dbReference type="NCBI Taxonomy" id="573508"/>
    <lineage>
        <taxon>Eukaryota</taxon>
        <taxon>Fungi</taxon>
        <taxon>Dikarya</taxon>
        <taxon>Ascomycota</taxon>
        <taxon>Pezizomycotina</taxon>
        <taxon>Eurotiomycetes</taxon>
        <taxon>Eurotiomycetidae</taxon>
        <taxon>Eurotiales</taxon>
        <taxon>Aspergillaceae</taxon>
        <taxon>Aspergillus</taxon>
        <taxon>Aspergillus subgen. Aspergillus</taxon>
    </lineage>
</organism>
<reference evidence="3 4" key="1">
    <citation type="journal article" date="2016" name="BMC Genomics">
        <title>Comparative genomic and transcriptomic analyses of the Fuzhuan brick tea-fermentation fungus Aspergillus cristatus.</title>
        <authorList>
            <person name="Ge Y."/>
            <person name="Wang Y."/>
            <person name="Liu Y."/>
            <person name="Tan Y."/>
            <person name="Ren X."/>
            <person name="Zhang X."/>
            <person name="Hyde K.D."/>
            <person name="Liu Y."/>
            <person name="Liu Z."/>
        </authorList>
    </citation>
    <scope>NUCLEOTIDE SEQUENCE [LARGE SCALE GENOMIC DNA]</scope>
    <source>
        <strain evidence="3 4">GZAAS20.1005</strain>
    </source>
</reference>
<feature type="compositionally biased region" description="Low complexity" evidence="1">
    <location>
        <begin position="249"/>
        <end position="268"/>
    </location>
</feature>
<accession>A0A1E3BQ60</accession>
<dbReference type="EMBL" id="JXNT01000001">
    <property type="protein sequence ID" value="ODM23100.1"/>
    <property type="molecule type" value="Genomic_DNA"/>
</dbReference>
<comment type="caution">
    <text evidence="3">The sequence shown here is derived from an EMBL/GenBank/DDBJ whole genome shotgun (WGS) entry which is preliminary data.</text>
</comment>
<evidence type="ECO:0000256" key="2">
    <source>
        <dbReference type="SAM" id="SignalP"/>
    </source>
</evidence>
<feature type="region of interest" description="Disordered" evidence="1">
    <location>
        <begin position="46"/>
        <end position="228"/>
    </location>
</feature>
<keyword evidence="2" id="KW-0732">Signal</keyword>
<keyword evidence="4" id="KW-1185">Reference proteome</keyword>
<protein>
    <recommendedName>
        <fullName evidence="5">GPI anchored protein</fullName>
    </recommendedName>
</protein>
<feature type="region of interest" description="Disordered" evidence="1">
    <location>
        <begin position="249"/>
        <end position="269"/>
    </location>
</feature>
<dbReference type="Proteomes" id="UP000094569">
    <property type="component" value="Unassembled WGS sequence"/>
</dbReference>
<sequence>MKGFSAGIPIAILAALGQVQAQAQVQDVAKRQFDSPFEHHIEHGLEDVFDHPPHPHGGPHGGPPGGPHGGHHSGPHGGPGPAAHPPMAHAARAFRPGEDAPSIDSDPFFSGGLNDGRPADHGPSAVPTCSTRTEHVVHTITKTVTPEHEQKHTPTSHPIGLDPAAHAPQSSSSSVHAPATTPAVAHVAHSSSAVHAPHTSSAHSALIPASTQAPTSTSAAHGPVATSTSTVHAPMSYNVIPVHVPSSSHSSIKLHASNTPSSSSAYPSGADGTRFHGTYGTPGAGVSFTGAGAQLVPNTGIVTAVCGLLGLLAYAL</sequence>
<evidence type="ECO:0000313" key="3">
    <source>
        <dbReference type="EMBL" id="ODM23100.1"/>
    </source>
</evidence>
<evidence type="ECO:0000256" key="1">
    <source>
        <dbReference type="SAM" id="MobiDB-lite"/>
    </source>
</evidence>
<gene>
    <name evidence="3" type="ORF">SI65_00689</name>
</gene>
<proteinExistence type="predicted"/>
<evidence type="ECO:0008006" key="5">
    <source>
        <dbReference type="Google" id="ProtNLM"/>
    </source>
</evidence>
<dbReference type="VEuPathDB" id="FungiDB:SI65_00689"/>
<feature type="compositionally biased region" description="Low complexity" evidence="1">
    <location>
        <begin position="163"/>
        <end position="220"/>
    </location>
</feature>
<dbReference type="OrthoDB" id="4509953at2759"/>
<feature type="chain" id="PRO_5009123924" description="GPI anchored protein" evidence="2">
    <location>
        <begin position="22"/>
        <end position="316"/>
    </location>
</feature>
<name>A0A1E3BQ60_ASPCR</name>